<feature type="region of interest" description="Disordered" evidence="1">
    <location>
        <begin position="423"/>
        <end position="511"/>
    </location>
</feature>
<dbReference type="AlphaFoldDB" id="A0A8H4QS20"/>
<feature type="region of interest" description="Disordered" evidence="1">
    <location>
        <begin position="756"/>
        <end position="815"/>
    </location>
</feature>
<feature type="compositionally biased region" description="Low complexity" evidence="1">
    <location>
        <begin position="540"/>
        <end position="553"/>
    </location>
</feature>
<evidence type="ECO:0000256" key="1">
    <source>
        <dbReference type="SAM" id="MobiDB-lite"/>
    </source>
</evidence>
<feature type="compositionally biased region" description="Polar residues" evidence="1">
    <location>
        <begin position="1"/>
        <end position="12"/>
    </location>
</feature>
<feature type="compositionally biased region" description="Acidic residues" evidence="1">
    <location>
        <begin position="756"/>
        <end position="777"/>
    </location>
</feature>
<feature type="compositionally biased region" description="Polar residues" evidence="1">
    <location>
        <begin position="76"/>
        <end position="87"/>
    </location>
</feature>
<evidence type="ECO:0000313" key="3">
    <source>
        <dbReference type="Proteomes" id="UP000521872"/>
    </source>
</evidence>
<feature type="region of interest" description="Disordered" evidence="1">
    <location>
        <begin position="174"/>
        <end position="251"/>
    </location>
</feature>
<feature type="compositionally biased region" description="Basic and acidic residues" evidence="1">
    <location>
        <begin position="92"/>
        <end position="108"/>
    </location>
</feature>
<sequence>MQSIMSTTNRLGTSPHFPMTHENMTQPPNLPTWTVFPDLELSSKKGMADHETEPEGHERALNDHEQTQSHAKRPRSTSPVPGNQASNKKLRRDVSRHSNSDGSSHHNDFGMTPVNELEAALNRSFAAAASSSGKVYDIPETRLKERGLNARGKAPVQAQLPSSWFKIKLRRQPLSDPRVKSAGQVASTSKLDKSPRDSAESSKTPTHAATPLSERPLRPRRAKVGQDSASASVSASRRPSPANKGATLKDTDMEDWMEAAVEPSVFTGGYKYAKDWNLESDVMRFNLRHLLSTEGKPSTKVERPGPGYTVAVPEVPRSVQCKVLIKGLFQTDSQAPSRDETLDTKSLPPSDRDGDIRMDDSEANSAYDIPFDSNPHSRNITPPPPLPQEQIFLEGHTAAVSPIPSVFARASCISPFARHISEHDPNPLIEQPPPTFSPTLSAKGLSTEPPSADNSSNSQSLDGRQSEQRPDNFLASPQRPPFSSLPNPSGSPIAELEAPSQPVSVDSQTSEEVIEIISPSVLELHTFASLDTFTPTPIDSQPSASTSTSSHTSFDVIPHSVQQPSPPAIDAMVVDESHYFAASLIDHGVSNPSFDDVQQAEYVTSAETQAEFEVVESDYASVAPPEADECILEEKTPLATHPGNLNTTSTECLDLAPQLNELPDLEGVNLANPAEPSEPVVPRANHSQLIGNWAPFIPAETSIPYTPIPTIFETGSKKFRPRDSWALDENISELHAWVDSQYVIAPMRLEFECPEVDDEDEAGDEEIDELQEDDELDLIPPSSPSLRPLSTRTRSGHAAVDRRISEESELQTPTKEGLAAEVELWSAALQSLLKGKKKFQQQDMVDLKKILQSIYANREHIPRDSVLANTVLTVANLPVSDVPFADKIGLRAEARKSVRAWGLKKITV</sequence>
<feature type="region of interest" description="Disordered" evidence="1">
    <location>
        <begin position="1"/>
        <end position="111"/>
    </location>
</feature>
<dbReference type="EMBL" id="JAACJL010000032">
    <property type="protein sequence ID" value="KAF4616148.1"/>
    <property type="molecule type" value="Genomic_DNA"/>
</dbReference>
<comment type="caution">
    <text evidence="2">The sequence shown here is derived from an EMBL/GenBank/DDBJ whole genome shotgun (WGS) entry which is preliminary data.</text>
</comment>
<evidence type="ECO:0000313" key="2">
    <source>
        <dbReference type="EMBL" id="KAF4616148.1"/>
    </source>
</evidence>
<name>A0A8H4QS20_9AGAR</name>
<feature type="compositionally biased region" description="Polar residues" evidence="1">
    <location>
        <begin position="448"/>
        <end position="463"/>
    </location>
</feature>
<feature type="region of interest" description="Disordered" evidence="1">
    <location>
        <begin position="332"/>
        <end position="389"/>
    </location>
</feature>
<feature type="compositionally biased region" description="Basic and acidic residues" evidence="1">
    <location>
        <begin position="190"/>
        <end position="200"/>
    </location>
</feature>
<feature type="compositionally biased region" description="Basic and acidic residues" evidence="1">
    <location>
        <begin position="350"/>
        <end position="360"/>
    </location>
</feature>
<feature type="compositionally biased region" description="Basic and acidic residues" evidence="1">
    <location>
        <begin position="41"/>
        <end position="67"/>
    </location>
</feature>
<organism evidence="2 3">
    <name type="scientific">Agrocybe pediades</name>
    <dbReference type="NCBI Taxonomy" id="84607"/>
    <lineage>
        <taxon>Eukaryota</taxon>
        <taxon>Fungi</taxon>
        <taxon>Dikarya</taxon>
        <taxon>Basidiomycota</taxon>
        <taxon>Agaricomycotina</taxon>
        <taxon>Agaricomycetes</taxon>
        <taxon>Agaricomycetidae</taxon>
        <taxon>Agaricales</taxon>
        <taxon>Agaricineae</taxon>
        <taxon>Strophariaceae</taxon>
        <taxon>Agrocybe</taxon>
    </lineage>
</organism>
<accession>A0A8H4QS20</accession>
<keyword evidence="3" id="KW-1185">Reference proteome</keyword>
<feature type="compositionally biased region" description="Polar residues" evidence="1">
    <location>
        <begin position="501"/>
        <end position="511"/>
    </location>
</feature>
<protein>
    <submittedName>
        <fullName evidence="2">Uncharacterized protein</fullName>
    </submittedName>
</protein>
<gene>
    <name evidence="2" type="ORF">D9613_011446</name>
</gene>
<reference evidence="2 3" key="1">
    <citation type="submission" date="2019-12" db="EMBL/GenBank/DDBJ databases">
        <authorList>
            <person name="Floudas D."/>
            <person name="Bentzer J."/>
            <person name="Ahren D."/>
            <person name="Johansson T."/>
            <person name="Persson P."/>
            <person name="Tunlid A."/>
        </authorList>
    </citation>
    <scope>NUCLEOTIDE SEQUENCE [LARGE SCALE GENOMIC DNA]</scope>
    <source>
        <strain evidence="2 3">CBS 102.39</strain>
    </source>
</reference>
<dbReference type="Proteomes" id="UP000521872">
    <property type="component" value="Unassembled WGS sequence"/>
</dbReference>
<feature type="compositionally biased region" description="Low complexity" evidence="1">
    <location>
        <begin position="778"/>
        <end position="793"/>
    </location>
</feature>
<proteinExistence type="predicted"/>
<feature type="region of interest" description="Disordered" evidence="1">
    <location>
        <begin position="535"/>
        <end position="562"/>
    </location>
</feature>
<feature type="compositionally biased region" description="Low complexity" evidence="1">
    <location>
        <begin position="228"/>
        <end position="242"/>
    </location>
</feature>